<dbReference type="AlphaFoldDB" id="A0A0D0DMV0"/>
<organism evidence="1 2">
    <name type="scientific">Paxillus rubicundulus Ve08.2h10</name>
    <dbReference type="NCBI Taxonomy" id="930991"/>
    <lineage>
        <taxon>Eukaryota</taxon>
        <taxon>Fungi</taxon>
        <taxon>Dikarya</taxon>
        <taxon>Basidiomycota</taxon>
        <taxon>Agaricomycotina</taxon>
        <taxon>Agaricomycetes</taxon>
        <taxon>Agaricomycetidae</taxon>
        <taxon>Boletales</taxon>
        <taxon>Paxilineae</taxon>
        <taxon>Paxillaceae</taxon>
        <taxon>Paxillus</taxon>
    </lineage>
</organism>
<dbReference type="EMBL" id="KN825221">
    <property type="protein sequence ID" value="KIK93018.1"/>
    <property type="molecule type" value="Genomic_DNA"/>
</dbReference>
<dbReference type="InParanoid" id="A0A0D0DMV0"/>
<name>A0A0D0DMV0_9AGAM</name>
<reference evidence="2" key="2">
    <citation type="submission" date="2015-01" db="EMBL/GenBank/DDBJ databases">
        <title>Evolutionary Origins and Diversification of the Mycorrhizal Mutualists.</title>
        <authorList>
            <consortium name="DOE Joint Genome Institute"/>
            <consortium name="Mycorrhizal Genomics Consortium"/>
            <person name="Kohler A."/>
            <person name="Kuo A."/>
            <person name="Nagy L.G."/>
            <person name="Floudas D."/>
            <person name="Copeland A."/>
            <person name="Barry K.W."/>
            <person name="Cichocki N."/>
            <person name="Veneault-Fourrey C."/>
            <person name="LaButti K."/>
            <person name="Lindquist E.A."/>
            <person name="Lipzen A."/>
            <person name="Lundell T."/>
            <person name="Morin E."/>
            <person name="Murat C."/>
            <person name="Riley R."/>
            <person name="Ohm R."/>
            <person name="Sun H."/>
            <person name="Tunlid A."/>
            <person name="Henrissat B."/>
            <person name="Grigoriev I.V."/>
            <person name="Hibbett D.S."/>
            <person name="Martin F."/>
        </authorList>
    </citation>
    <scope>NUCLEOTIDE SEQUENCE [LARGE SCALE GENOMIC DNA]</scope>
    <source>
        <strain evidence="2">Ve08.2h10</strain>
    </source>
</reference>
<evidence type="ECO:0000313" key="1">
    <source>
        <dbReference type="EMBL" id="KIK93018.1"/>
    </source>
</evidence>
<feature type="non-terminal residue" evidence="1">
    <location>
        <position position="1"/>
    </location>
</feature>
<accession>A0A0D0DMV0</accession>
<dbReference type="STRING" id="930991.A0A0D0DMV0"/>
<proteinExistence type="predicted"/>
<protein>
    <submittedName>
        <fullName evidence="1">Uncharacterized protein</fullName>
    </submittedName>
</protein>
<dbReference type="HOGENOM" id="CLU_2596632_0_0_1"/>
<gene>
    <name evidence="1" type="ORF">PAXRUDRAFT_145988</name>
</gene>
<dbReference type="Proteomes" id="UP000054538">
    <property type="component" value="Unassembled WGS sequence"/>
</dbReference>
<reference evidence="1 2" key="1">
    <citation type="submission" date="2014-04" db="EMBL/GenBank/DDBJ databases">
        <authorList>
            <consortium name="DOE Joint Genome Institute"/>
            <person name="Kuo A."/>
            <person name="Kohler A."/>
            <person name="Jargeat P."/>
            <person name="Nagy L.G."/>
            <person name="Floudas D."/>
            <person name="Copeland A."/>
            <person name="Barry K.W."/>
            <person name="Cichocki N."/>
            <person name="Veneault-Fourrey C."/>
            <person name="LaButti K."/>
            <person name="Lindquist E.A."/>
            <person name="Lipzen A."/>
            <person name="Lundell T."/>
            <person name="Morin E."/>
            <person name="Murat C."/>
            <person name="Sun H."/>
            <person name="Tunlid A."/>
            <person name="Henrissat B."/>
            <person name="Grigoriev I.V."/>
            <person name="Hibbett D.S."/>
            <person name="Martin F."/>
            <person name="Nordberg H.P."/>
            <person name="Cantor M.N."/>
            <person name="Hua S.X."/>
        </authorList>
    </citation>
    <scope>NUCLEOTIDE SEQUENCE [LARGE SCALE GENOMIC DNA]</scope>
    <source>
        <strain evidence="1 2">Ve08.2h10</strain>
    </source>
</reference>
<evidence type="ECO:0000313" key="2">
    <source>
        <dbReference type="Proteomes" id="UP000054538"/>
    </source>
</evidence>
<keyword evidence="2" id="KW-1185">Reference proteome</keyword>
<sequence>PTARKIFRVPLVSLGPHHEWSGDGHGKLTAIGFPIWAVRDVFSGKWLGMWVLPNNRCGASIAYLYLSLVSRYSGKIELMN</sequence>
<dbReference type="OrthoDB" id="5392716at2759"/>